<feature type="region of interest" description="Disordered" evidence="1">
    <location>
        <begin position="30"/>
        <end position="53"/>
    </location>
</feature>
<feature type="domain" description="DUF4604" evidence="2">
    <location>
        <begin position="5"/>
        <end position="134"/>
    </location>
</feature>
<dbReference type="PANTHER" id="PTHR31195">
    <property type="entry name" value="GEO02494P1"/>
    <property type="match status" value="1"/>
</dbReference>
<dbReference type="InterPro" id="IPR027911">
    <property type="entry name" value="DUF4604"/>
</dbReference>
<dbReference type="Proteomes" id="UP001497382">
    <property type="component" value="Unassembled WGS sequence"/>
</dbReference>
<feature type="compositionally biased region" description="Basic and acidic residues" evidence="1">
    <location>
        <begin position="91"/>
        <end position="110"/>
    </location>
</feature>
<dbReference type="PANTHER" id="PTHR31195:SF2">
    <property type="entry name" value="GEO02494P1"/>
    <property type="match status" value="1"/>
</dbReference>
<reference evidence="3 4" key="1">
    <citation type="submission" date="2024-04" db="EMBL/GenBank/DDBJ databases">
        <authorList>
            <person name="Rising A."/>
            <person name="Reimegard J."/>
            <person name="Sonavane S."/>
            <person name="Akerstrom W."/>
            <person name="Nylinder S."/>
            <person name="Hedman E."/>
            <person name="Kallberg Y."/>
        </authorList>
    </citation>
    <scope>NUCLEOTIDE SEQUENCE [LARGE SCALE GENOMIC DNA]</scope>
</reference>
<evidence type="ECO:0000259" key="2">
    <source>
        <dbReference type="Pfam" id="PF15377"/>
    </source>
</evidence>
<evidence type="ECO:0000313" key="4">
    <source>
        <dbReference type="Proteomes" id="UP001497382"/>
    </source>
</evidence>
<feature type="compositionally biased region" description="Acidic residues" evidence="1">
    <location>
        <begin position="42"/>
        <end position="53"/>
    </location>
</feature>
<dbReference type="InterPro" id="IPR040219">
    <property type="entry name" value="KIAA1143-like"/>
</dbReference>
<protein>
    <recommendedName>
        <fullName evidence="2">DUF4604 domain-containing protein</fullName>
    </recommendedName>
</protein>
<name>A0AAV1ZRC4_9ARAC</name>
<comment type="caution">
    <text evidence="3">The sequence shown here is derived from an EMBL/GenBank/DDBJ whole genome shotgun (WGS) entry which is preliminary data.</text>
</comment>
<feature type="region of interest" description="Disordered" evidence="1">
    <location>
        <begin position="91"/>
        <end position="139"/>
    </location>
</feature>
<gene>
    <name evidence="3" type="ORF">LARSCL_LOCUS7407</name>
</gene>
<dbReference type="EMBL" id="CAXIEN010000076">
    <property type="protein sequence ID" value="CAL1274337.1"/>
    <property type="molecule type" value="Genomic_DNA"/>
</dbReference>
<proteinExistence type="predicted"/>
<dbReference type="AlphaFoldDB" id="A0AAV1ZRC4"/>
<sequence>MSKRSISYTKPPEPSFIKKMKDAIGYQEPDTVETKREILPYQDDDQEERDDEQPVIVVLNEGDLTEEQAKKIAEKADLDKKITFAKPIKKDSEEKNSLDFSSKKKDDLQKKVNVHKGKTENVKNTSLLSFGDEDDEEDD</sequence>
<accession>A0AAV1ZRC4</accession>
<organism evidence="3 4">
    <name type="scientific">Larinioides sclopetarius</name>
    <dbReference type="NCBI Taxonomy" id="280406"/>
    <lineage>
        <taxon>Eukaryota</taxon>
        <taxon>Metazoa</taxon>
        <taxon>Ecdysozoa</taxon>
        <taxon>Arthropoda</taxon>
        <taxon>Chelicerata</taxon>
        <taxon>Arachnida</taxon>
        <taxon>Araneae</taxon>
        <taxon>Araneomorphae</taxon>
        <taxon>Entelegynae</taxon>
        <taxon>Araneoidea</taxon>
        <taxon>Araneidae</taxon>
        <taxon>Larinioides</taxon>
    </lineage>
</organism>
<keyword evidence="4" id="KW-1185">Reference proteome</keyword>
<evidence type="ECO:0000313" key="3">
    <source>
        <dbReference type="EMBL" id="CAL1274337.1"/>
    </source>
</evidence>
<evidence type="ECO:0000256" key="1">
    <source>
        <dbReference type="SAM" id="MobiDB-lite"/>
    </source>
</evidence>
<dbReference type="Pfam" id="PF15377">
    <property type="entry name" value="DUF4604"/>
    <property type="match status" value="1"/>
</dbReference>